<name>A0A6P5GET3_ANACO</name>
<reference evidence="3" key="2">
    <citation type="submission" date="2025-08" db="UniProtKB">
        <authorList>
            <consortium name="RefSeq"/>
        </authorList>
    </citation>
    <scope>IDENTIFICATION</scope>
    <source>
        <tissue evidence="3">Leaf</tissue>
    </source>
</reference>
<proteinExistence type="predicted"/>
<dbReference type="GeneID" id="109722768"/>
<reference evidence="2" key="1">
    <citation type="journal article" date="2015" name="Nat. Genet.">
        <title>The pineapple genome and the evolution of CAM photosynthesis.</title>
        <authorList>
            <person name="Ming R."/>
            <person name="VanBuren R."/>
            <person name="Wai C.M."/>
            <person name="Tang H."/>
            <person name="Schatz M.C."/>
            <person name="Bowers J.E."/>
            <person name="Lyons E."/>
            <person name="Wang M.L."/>
            <person name="Chen J."/>
            <person name="Biggers E."/>
            <person name="Zhang J."/>
            <person name="Huang L."/>
            <person name="Zhang L."/>
            <person name="Miao W."/>
            <person name="Zhang J."/>
            <person name="Ye Z."/>
            <person name="Miao C."/>
            <person name="Lin Z."/>
            <person name="Wang H."/>
            <person name="Zhou H."/>
            <person name="Yim W.C."/>
            <person name="Priest H.D."/>
            <person name="Zheng C."/>
            <person name="Woodhouse M."/>
            <person name="Edger P.P."/>
            <person name="Guyot R."/>
            <person name="Guo H.B."/>
            <person name="Guo H."/>
            <person name="Zheng G."/>
            <person name="Singh R."/>
            <person name="Sharma A."/>
            <person name="Min X."/>
            <person name="Zheng Y."/>
            <person name="Lee H."/>
            <person name="Gurtowski J."/>
            <person name="Sedlazeck F.J."/>
            <person name="Harkess A."/>
            <person name="McKain M.R."/>
            <person name="Liao Z."/>
            <person name="Fang J."/>
            <person name="Liu J."/>
            <person name="Zhang X."/>
            <person name="Zhang Q."/>
            <person name="Hu W."/>
            <person name="Qin Y."/>
            <person name="Wang K."/>
            <person name="Chen L.Y."/>
            <person name="Shirley N."/>
            <person name="Lin Y.R."/>
            <person name="Liu L.Y."/>
            <person name="Hernandez A.G."/>
            <person name="Wright C.L."/>
            <person name="Bulone V."/>
            <person name="Tuskan G.A."/>
            <person name="Heath K."/>
            <person name="Zee F."/>
            <person name="Moore P.H."/>
            <person name="Sunkar R."/>
            <person name="Leebens-Mack J.H."/>
            <person name="Mockler T."/>
            <person name="Bennetzen J.L."/>
            <person name="Freeling M."/>
            <person name="Sankoff D."/>
            <person name="Paterson A.H."/>
            <person name="Zhu X."/>
            <person name="Yang X."/>
            <person name="Smith J.A."/>
            <person name="Cushman J.C."/>
            <person name="Paull R.E."/>
            <person name="Yu Q."/>
        </authorList>
    </citation>
    <scope>NUCLEOTIDE SEQUENCE [LARGE SCALE GENOMIC DNA]</scope>
    <source>
        <strain evidence="2">cv. F153</strain>
    </source>
</reference>
<dbReference type="AlphaFoldDB" id="A0A6P5GET3"/>
<dbReference type="RefSeq" id="XP_020106489.1">
    <property type="nucleotide sequence ID" value="XM_020250900.1"/>
</dbReference>
<accession>A0A6P5GET3</accession>
<feature type="compositionally biased region" description="Pro residues" evidence="1">
    <location>
        <begin position="233"/>
        <end position="249"/>
    </location>
</feature>
<feature type="region of interest" description="Disordered" evidence="1">
    <location>
        <begin position="230"/>
        <end position="253"/>
    </location>
</feature>
<keyword evidence="2" id="KW-1185">Reference proteome</keyword>
<evidence type="ECO:0000313" key="2">
    <source>
        <dbReference type="Proteomes" id="UP000515123"/>
    </source>
</evidence>
<dbReference type="OrthoDB" id="1930051at2759"/>
<gene>
    <name evidence="3" type="primary">LOC109722768</name>
</gene>
<evidence type="ECO:0000313" key="3">
    <source>
        <dbReference type="RefSeq" id="XP_020106489.1"/>
    </source>
</evidence>
<organism evidence="2 3">
    <name type="scientific">Ananas comosus</name>
    <name type="common">Pineapple</name>
    <name type="synonym">Ananas ananas</name>
    <dbReference type="NCBI Taxonomy" id="4615"/>
    <lineage>
        <taxon>Eukaryota</taxon>
        <taxon>Viridiplantae</taxon>
        <taxon>Streptophyta</taxon>
        <taxon>Embryophyta</taxon>
        <taxon>Tracheophyta</taxon>
        <taxon>Spermatophyta</taxon>
        <taxon>Magnoliopsida</taxon>
        <taxon>Liliopsida</taxon>
        <taxon>Poales</taxon>
        <taxon>Bromeliaceae</taxon>
        <taxon>Bromelioideae</taxon>
        <taxon>Ananas</taxon>
    </lineage>
</organism>
<dbReference type="Gramene" id="Aco003585.1.mrna1">
    <property type="protein sequence ID" value="Aco003585.1.mrna1"/>
    <property type="gene ID" value="Aco003585.1.path1"/>
</dbReference>
<dbReference type="PANTHER" id="PTHR35737">
    <property type="entry name" value="CRYPTIC LOCI REGULATOR"/>
    <property type="match status" value="1"/>
</dbReference>
<protein>
    <submittedName>
        <fullName evidence="3">Uncharacterized protein LOC109722768 isoform X1</fullName>
    </submittedName>
</protein>
<feature type="region of interest" description="Disordered" evidence="1">
    <location>
        <begin position="169"/>
        <end position="194"/>
    </location>
</feature>
<dbReference type="PANTHER" id="PTHR35737:SF1">
    <property type="entry name" value="CRYPTIC LOCI REGULATOR"/>
    <property type="match status" value="1"/>
</dbReference>
<dbReference type="Proteomes" id="UP000515123">
    <property type="component" value="Linkage group 17"/>
</dbReference>
<evidence type="ECO:0000256" key="1">
    <source>
        <dbReference type="SAM" id="MobiDB-lite"/>
    </source>
</evidence>
<sequence>MGLHLYLRALQVRPSLCWLMDRLPLSLSLYHLCSSVALNRSPLSLFGAGFYRSLSLPSMVLSHTQPIASLDPLSAEPLRLYLLWLLQVTPIPIIWPLQVIPTGLNEFRIPPSAFPSLSLSLAQLLRASKMAVTSASYLGDGDSDDGEWEICNDDGFVYKRRRRRRLLLRPSAAADDDPRPRPPAPPGDAEAELRRRRRARRRLCLLGLRDKYRNELDQWESLASALLRLSSPAAPPSPSPLPPPPPPPEAAEEAGARRLLVDDLLSQVEAQEAILRKLSEVCDYAESLCKKREESLAESLIELPIWGSPHSLMASLSD</sequence>